<evidence type="ECO:0008006" key="2">
    <source>
        <dbReference type="Google" id="ProtNLM"/>
    </source>
</evidence>
<dbReference type="EMBL" id="BARS01005581">
    <property type="protein sequence ID" value="GAF75606.1"/>
    <property type="molecule type" value="Genomic_DNA"/>
</dbReference>
<accession>X0SKF0</accession>
<sequence length="148" mass="17147">MINIDVKLNLNFPKLNLENELKEIADRIIIPDIQSRMVKGVDIDNKAYPPLAQSTIRAKRKRGLRQEILFAEGKLFRSFFAVKKSGFGVKITSRSDRKEIGEKLQFEGVKSRTFGRRHFKFFGISDKAENTAMTFMRNRIKNRIARGK</sequence>
<organism evidence="1">
    <name type="scientific">marine sediment metagenome</name>
    <dbReference type="NCBI Taxonomy" id="412755"/>
    <lineage>
        <taxon>unclassified sequences</taxon>
        <taxon>metagenomes</taxon>
        <taxon>ecological metagenomes</taxon>
    </lineage>
</organism>
<evidence type="ECO:0000313" key="1">
    <source>
        <dbReference type="EMBL" id="GAF75606.1"/>
    </source>
</evidence>
<reference evidence="1" key="1">
    <citation type="journal article" date="2014" name="Front. Microbiol.">
        <title>High frequency of phylogenetically diverse reductive dehalogenase-homologous genes in deep subseafloor sedimentary metagenomes.</title>
        <authorList>
            <person name="Kawai M."/>
            <person name="Futagami T."/>
            <person name="Toyoda A."/>
            <person name="Takaki Y."/>
            <person name="Nishi S."/>
            <person name="Hori S."/>
            <person name="Arai W."/>
            <person name="Tsubouchi T."/>
            <person name="Morono Y."/>
            <person name="Uchiyama I."/>
            <person name="Ito T."/>
            <person name="Fujiyama A."/>
            <person name="Inagaki F."/>
            <person name="Takami H."/>
        </authorList>
    </citation>
    <scope>NUCLEOTIDE SEQUENCE</scope>
    <source>
        <strain evidence="1">Expedition CK06-06</strain>
    </source>
</reference>
<proteinExistence type="predicted"/>
<comment type="caution">
    <text evidence="1">The sequence shown here is derived from an EMBL/GenBank/DDBJ whole genome shotgun (WGS) entry which is preliminary data.</text>
</comment>
<name>X0SKF0_9ZZZZ</name>
<protein>
    <recommendedName>
        <fullName evidence="2">Phage virion morphogenesis protein</fullName>
    </recommendedName>
</protein>
<gene>
    <name evidence="1" type="ORF">S01H1_10954</name>
</gene>
<dbReference type="AlphaFoldDB" id="X0SKF0"/>